<protein>
    <submittedName>
        <fullName evidence="2">Uncharacterized protein</fullName>
    </submittedName>
</protein>
<proteinExistence type="predicted"/>
<evidence type="ECO:0000313" key="3">
    <source>
        <dbReference type="Proteomes" id="UP001500456"/>
    </source>
</evidence>
<sequence>MWEPGVQSGSRVPSGWARARDTTPSATSSFAETVRVAVLLGVDRPASTPDQACATALVPTTLQPPVIGLPAGCVTTTDGRDGILNQ</sequence>
<keyword evidence="3" id="KW-1185">Reference proteome</keyword>
<comment type="caution">
    <text evidence="2">The sequence shown here is derived from an EMBL/GenBank/DDBJ whole genome shotgun (WGS) entry which is preliminary data.</text>
</comment>
<evidence type="ECO:0000256" key="1">
    <source>
        <dbReference type="SAM" id="MobiDB-lite"/>
    </source>
</evidence>
<organism evidence="2 3">
    <name type="scientific">Streptomyces plumbiresistens</name>
    <dbReference type="NCBI Taxonomy" id="511811"/>
    <lineage>
        <taxon>Bacteria</taxon>
        <taxon>Bacillati</taxon>
        <taxon>Actinomycetota</taxon>
        <taxon>Actinomycetes</taxon>
        <taxon>Kitasatosporales</taxon>
        <taxon>Streptomycetaceae</taxon>
        <taxon>Streptomyces</taxon>
    </lineage>
</organism>
<name>A0ABP7QQ39_9ACTN</name>
<reference evidence="3" key="1">
    <citation type="journal article" date="2019" name="Int. J. Syst. Evol. Microbiol.">
        <title>The Global Catalogue of Microorganisms (GCM) 10K type strain sequencing project: providing services to taxonomists for standard genome sequencing and annotation.</title>
        <authorList>
            <consortium name="The Broad Institute Genomics Platform"/>
            <consortium name="The Broad Institute Genome Sequencing Center for Infectious Disease"/>
            <person name="Wu L."/>
            <person name="Ma J."/>
        </authorList>
    </citation>
    <scope>NUCLEOTIDE SEQUENCE [LARGE SCALE GENOMIC DNA]</scope>
    <source>
        <strain evidence="3">JCM 16924</strain>
    </source>
</reference>
<gene>
    <name evidence="2" type="ORF">GCM10022232_17990</name>
</gene>
<accession>A0ABP7QQ39</accession>
<dbReference type="EMBL" id="BAAAZX010000004">
    <property type="protein sequence ID" value="GAA3985559.1"/>
    <property type="molecule type" value="Genomic_DNA"/>
</dbReference>
<evidence type="ECO:0000313" key="2">
    <source>
        <dbReference type="EMBL" id="GAA3985559.1"/>
    </source>
</evidence>
<dbReference type="Proteomes" id="UP001500456">
    <property type="component" value="Unassembled WGS sequence"/>
</dbReference>
<feature type="region of interest" description="Disordered" evidence="1">
    <location>
        <begin position="1"/>
        <end position="27"/>
    </location>
</feature>